<dbReference type="InterPro" id="IPR051379">
    <property type="entry name" value="C-type_Lectin_Receptor_IMM"/>
</dbReference>
<dbReference type="InterPro" id="IPR016187">
    <property type="entry name" value="CTDL_fold"/>
</dbReference>
<reference evidence="6" key="1">
    <citation type="submission" date="2021-06" db="EMBL/GenBank/DDBJ databases">
        <authorList>
            <consortium name="Wellcome Sanger Institute Data Sharing"/>
        </authorList>
    </citation>
    <scope>NUCLEOTIDE SEQUENCE [LARGE SCALE GENOMIC DNA]</scope>
</reference>
<dbReference type="PANTHER" id="PTHR46746">
    <property type="entry name" value="KILLER CELL LECTIN-LIKE RECEPTOR SUBFAMILY F MEMBER 2"/>
    <property type="match status" value="1"/>
</dbReference>
<dbReference type="GO" id="GO:0030246">
    <property type="term" value="F:carbohydrate binding"/>
    <property type="evidence" value="ECO:0007669"/>
    <property type="project" value="UniProtKB-KW"/>
</dbReference>
<keyword evidence="4" id="KW-0812">Transmembrane</keyword>
<keyword evidence="4" id="KW-0472">Membrane</keyword>
<evidence type="ECO:0000259" key="5">
    <source>
        <dbReference type="PROSITE" id="PS50041"/>
    </source>
</evidence>
<protein>
    <submittedName>
        <fullName evidence="6">Asialoglycoprotein receptor 1-like</fullName>
    </submittedName>
</protein>
<reference evidence="6" key="2">
    <citation type="submission" date="2025-08" db="UniProtKB">
        <authorList>
            <consortium name="Ensembl"/>
        </authorList>
    </citation>
    <scope>IDENTIFICATION</scope>
</reference>
<evidence type="ECO:0000256" key="4">
    <source>
        <dbReference type="SAM" id="Phobius"/>
    </source>
</evidence>
<dbReference type="SMART" id="SM00034">
    <property type="entry name" value="CLECT"/>
    <property type="match status" value="1"/>
</dbReference>
<evidence type="ECO:0000256" key="1">
    <source>
        <dbReference type="ARBA" id="ARBA00022734"/>
    </source>
</evidence>
<dbReference type="Ensembl" id="ENSECRT00000005951.1">
    <property type="protein sequence ID" value="ENSECRP00000005852.1"/>
    <property type="gene ID" value="ENSECRG00000003913.1"/>
</dbReference>
<dbReference type="Pfam" id="PF00059">
    <property type="entry name" value="Lectin_C"/>
    <property type="match status" value="1"/>
</dbReference>
<dbReference type="GeneTree" id="ENSGT01020000230338"/>
<keyword evidence="3" id="KW-0175">Coiled coil</keyword>
<feature type="coiled-coil region" evidence="3">
    <location>
        <begin position="125"/>
        <end position="152"/>
    </location>
</feature>
<evidence type="ECO:0000313" key="6">
    <source>
        <dbReference type="Ensembl" id="ENSECRP00000005852.1"/>
    </source>
</evidence>
<proteinExistence type="predicted"/>
<evidence type="ECO:0000256" key="2">
    <source>
        <dbReference type="ARBA" id="ARBA00023157"/>
    </source>
</evidence>
<keyword evidence="1" id="KW-0430">Lectin</keyword>
<evidence type="ECO:0000313" key="7">
    <source>
        <dbReference type="Proteomes" id="UP000694620"/>
    </source>
</evidence>
<feature type="domain" description="C-type lectin" evidence="5">
    <location>
        <begin position="185"/>
        <end position="258"/>
    </location>
</feature>
<dbReference type="Proteomes" id="UP000694620">
    <property type="component" value="Chromosome 3"/>
</dbReference>
<keyword evidence="2" id="KW-1015">Disulfide bond</keyword>
<dbReference type="SUPFAM" id="SSF56436">
    <property type="entry name" value="C-type lectin-like"/>
    <property type="match status" value="1"/>
</dbReference>
<sequence length="258" mass="29788">MDDIYMNNEVLNSQFTLPSSKKHEMHLNSCRSSQKDEAELDNIYMNFEASNVCSRVSARETKITTDKVSSSSQEEREQTPWHNREAGCCRLSIRSCCWVVASLIVLLVLLLIAIGMFFIHAENKLQDMKKAYAGLSENHSLANEELNLLRNNFTRLSTKHLTLQFNYSTHFHQNCSICPYGWLIHQTSCYYISTDQMNWKDSQGDCAAKGGHLVIITNEKEQIFLKEHVSKLDVWIGLSDLKEEGRWIWVDNTTPMKR</sequence>
<keyword evidence="7" id="KW-1185">Reference proteome</keyword>
<accession>A0A8C4RRZ8</accession>
<dbReference type="InterPro" id="IPR016186">
    <property type="entry name" value="C-type_lectin-like/link_sf"/>
</dbReference>
<dbReference type="PANTHER" id="PTHR46746:SF9">
    <property type="entry name" value="CD209 ANTIGEN-LIKE PROTEIN C-LIKE"/>
    <property type="match status" value="1"/>
</dbReference>
<organism evidence="6 7">
    <name type="scientific">Erpetoichthys calabaricus</name>
    <name type="common">Rope fish</name>
    <name type="synonym">Calamoichthys calabaricus</name>
    <dbReference type="NCBI Taxonomy" id="27687"/>
    <lineage>
        <taxon>Eukaryota</taxon>
        <taxon>Metazoa</taxon>
        <taxon>Chordata</taxon>
        <taxon>Craniata</taxon>
        <taxon>Vertebrata</taxon>
        <taxon>Euteleostomi</taxon>
        <taxon>Actinopterygii</taxon>
        <taxon>Polypteriformes</taxon>
        <taxon>Polypteridae</taxon>
        <taxon>Erpetoichthys</taxon>
    </lineage>
</organism>
<evidence type="ECO:0000256" key="3">
    <source>
        <dbReference type="SAM" id="Coils"/>
    </source>
</evidence>
<feature type="transmembrane region" description="Helical" evidence="4">
    <location>
        <begin position="98"/>
        <end position="119"/>
    </location>
</feature>
<dbReference type="InterPro" id="IPR001304">
    <property type="entry name" value="C-type_lectin-like"/>
</dbReference>
<gene>
    <name evidence="6" type="primary">LOC114649048</name>
</gene>
<dbReference type="PROSITE" id="PS50041">
    <property type="entry name" value="C_TYPE_LECTIN_2"/>
    <property type="match status" value="1"/>
</dbReference>
<keyword evidence="4" id="KW-1133">Transmembrane helix</keyword>
<reference evidence="6" key="3">
    <citation type="submission" date="2025-09" db="UniProtKB">
        <authorList>
            <consortium name="Ensembl"/>
        </authorList>
    </citation>
    <scope>IDENTIFICATION</scope>
</reference>
<name>A0A8C4RRZ8_ERPCA</name>
<dbReference type="AlphaFoldDB" id="A0A8C4RRZ8"/>
<dbReference type="Gene3D" id="3.10.100.10">
    <property type="entry name" value="Mannose-Binding Protein A, subunit A"/>
    <property type="match status" value="1"/>
</dbReference>